<evidence type="ECO:0000313" key="2">
    <source>
        <dbReference type="EMBL" id="TFJ90634.1"/>
    </source>
</evidence>
<dbReference type="PANTHER" id="PTHR35894">
    <property type="entry name" value="GENERAL SECRETION PATHWAY PROTEIN A-RELATED"/>
    <property type="match status" value="1"/>
</dbReference>
<dbReference type="GO" id="GO:0016887">
    <property type="term" value="F:ATP hydrolysis activity"/>
    <property type="evidence" value="ECO:0007669"/>
    <property type="project" value="InterPro"/>
</dbReference>
<dbReference type="AlphaFoldDB" id="A0A4Y9A7I2"/>
<dbReference type="Gene3D" id="3.40.50.300">
    <property type="entry name" value="P-loop containing nucleotide triphosphate hydrolases"/>
    <property type="match status" value="1"/>
</dbReference>
<dbReference type="Pfam" id="PF13401">
    <property type="entry name" value="AAA_22"/>
    <property type="match status" value="1"/>
</dbReference>
<dbReference type="Proteomes" id="UP000298484">
    <property type="component" value="Unassembled WGS sequence"/>
</dbReference>
<dbReference type="SUPFAM" id="SSF52540">
    <property type="entry name" value="P-loop containing nucleoside triphosphate hydrolases"/>
    <property type="match status" value="1"/>
</dbReference>
<sequence length="263" mass="30345">MIDFFGMKGVPFTREIATHQLFDSSSHQEAFARMEYAVKNRMFCLLTGDAGTGKSTAVRVLAEQLDPIQYRYLYICDSGLTPKLFYREVLQCFGIKPAFRATDAKRQYQALMLDIYENEKKTPVIILDEAHHFTESMLQELRFILNFKGDSMSPLALIIVGQPSLRNQLKVKHLEAIEQRIQMRYQMVALTESETTSYIQYQLKAVEAPHEMFSEEAFQAIYQYSKGIPRKVNTFCSSSLMDARLQGKKIVEKSNVDRVMNEM</sequence>
<keyword evidence="3" id="KW-1185">Reference proteome</keyword>
<dbReference type="PANTHER" id="PTHR35894:SF1">
    <property type="entry name" value="PHOSPHORIBULOKINASE _ URIDINE KINASE FAMILY"/>
    <property type="match status" value="1"/>
</dbReference>
<dbReference type="InterPro" id="IPR003593">
    <property type="entry name" value="AAA+_ATPase"/>
</dbReference>
<dbReference type="InterPro" id="IPR052026">
    <property type="entry name" value="ExeA_AAA_ATPase_DNA-bind"/>
</dbReference>
<feature type="domain" description="AAA+ ATPase" evidence="1">
    <location>
        <begin position="40"/>
        <end position="191"/>
    </location>
</feature>
<accession>A0A4Y9A7I2</accession>
<dbReference type="OrthoDB" id="9815896at2"/>
<dbReference type="InterPro" id="IPR027417">
    <property type="entry name" value="P-loop_NTPase"/>
</dbReference>
<dbReference type="InterPro" id="IPR049945">
    <property type="entry name" value="AAA_22"/>
</dbReference>
<proteinExistence type="predicted"/>
<gene>
    <name evidence="2" type="ORF">E4U82_19265</name>
</gene>
<dbReference type="EMBL" id="SRHY01000082">
    <property type="protein sequence ID" value="TFJ90634.1"/>
    <property type="molecule type" value="Genomic_DNA"/>
</dbReference>
<protein>
    <submittedName>
        <fullName evidence="2">AAA family ATPase</fullName>
    </submittedName>
</protein>
<dbReference type="RefSeq" id="WP_135111863.1">
    <property type="nucleotide sequence ID" value="NZ_SRHY01000082.1"/>
</dbReference>
<dbReference type="CDD" id="cd00009">
    <property type="entry name" value="AAA"/>
    <property type="match status" value="1"/>
</dbReference>
<evidence type="ECO:0000259" key="1">
    <source>
        <dbReference type="SMART" id="SM00382"/>
    </source>
</evidence>
<organism evidence="2 3">
    <name type="scientific">Lentibacillus salicampi</name>
    <dbReference type="NCBI Taxonomy" id="175306"/>
    <lineage>
        <taxon>Bacteria</taxon>
        <taxon>Bacillati</taxon>
        <taxon>Bacillota</taxon>
        <taxon>Bacilli</taxon>
        <taxon>Bacillales</taxon>
        <taxon>Bacillaceae</taxon>
        <taxon>Lentibacillus</taxon>
    </lineage>
</organism>
<evidence type="ECO:0000313" key="3">
    <source>
        <dbReference type="Proteomes" id="UP000298484"/>
    </source>
</evidence>
<comment type="caution">
    <text evidence="2">The sequence shown here is derived from an EMBL/GenBank/DDBJ whole genome shotgun (WGS) entry which is preliminary data.</text>
</comment>
<dbReference type="SMART" id="SM00382">
    <property type="entry name" value="AAA"/>
    <property type="match status" value="1"/>
</dbReference>
<name>A0A4Y9A7I2_9BACI</name>
<reference evidence="2 3" key="1">
    <citation type="submission" date="2019-03" db="EMBL/GenBank/DDBJ databases">
        <title>Genome sequence of Lentibacillus salicampi ATCC BAA-719.</title>
        <authorList>
            <person name="Maclea K.S."/>
            <person name="Simoes Junior M."/>
        </authorList>
    </citation>
    <scope>NUCLEOTIDE SEQUENCE [LARGE SCALE GENOMIC DNA]</scope>
    <source>
        <strain evidence="2 3">ATCC BAA-719</strain>
    </source>
</reference>